<keyword evidence="15" id="KW-1185">Reference proteome</keyword>
<dbReference type="InterPro" id="IPR003190">
    <property type="entry name" value="Asp_decarbox"/>
</dbReference>
<evidence type="ECO:0000256" key="1">
    <source>
        <dbReference type="ARBA" id="ARBA00022490"/>
    </source>
</evidence>
<evidence type="ECO:0000313" key="14">
    <source>
        <dbReference type="EMBL" id="BBB32338.1"/>
    </source>
</evidence>
<keyword evidence="3 9" id="KW-0210">Decarboxylase</keyword>
<comment type="similarity">
    <text evidence="9">Belongs to the PanD family.</text>
</comment>
<comment type="PTM">
    <text evidence="9 12">Is synthesized initially as an inactive proenzyme, which is activated by self-cleavage at a specific serine bond to produce a beta-subunit with a hydroxyl group at its C-terminus and an alpha-subunit with a pyruvoyl group at its N-terminus.</text>
</comment>
<dbReference type="RefSeq" id="WP_201328685.1">
    <property type="nucleotide sequence ID" value="NZ_AP017470.1"/>
</dbReference>
<comment type="subunit">
    <text evidence="9">Heterooctamer of four alpha and four beta subunits.</text>
</comment>
<evidence type="ECO:0000256" key="3">
    <source>
        <dbReference type="ARBA" id="ARBA00022793"/>
    </source>
</evidence>
<evidence type="ECO:0000256" key="2">
    <source>
        <dbReference type="ARBA" id="ARBA00022655"/>
    </source>
</evidence>
<evidence type="ECO:0000256" key="12">
    <source>
        <dbReference type="PIRSR" id="PIRSR006246-3"/>
    </source>
</evidence>
<dbReference type="EC" id="4.1.1.11" evidence="9"/>
<feature type="binding site" evidence="9 11">
    <location>
        <begin position="73"/>
        <end position="75"/>
    </location>
    <ligand>
        <name>substrate</name>
    </ligand>
</feature>
<reference evidence="14 15" key="1">
    <citation type="journal article" date="2012" name="Extremophiles">
        <title>Thermotomaculum hydrothermale gen. nov., sp. nov., a novel heterotrophic thermophile within the phylum Acidobacteria from a deep-sea hydrothermal vent chimney in the Southern Okinawa Trough.</title>
        <authorList>
            <person name="Izumi H."/>
            <person name="Nunoura T."/>
            <person name="Miyazaki M."/>
            <person name="Mino S."/>
            <person name="Toki T."/>
            <person name="Takai K."/>
            <person name="Sako Y."/>
            <person name="Sawabe T."/>
            <person name="Nakagawa S."/>
        </authorList>
    </citation>
    <scope>NUCLEOTIDE SEQUENCE [LARGE SCALE GENOMIC DNA]</scope>
    <source>
        <strain evidence="14 15">AC55</strain>
    </source>
</reference>
<keyword evidence="5 9" id="KW-0865">Zymogen</keyword>
<feature type="chain" id="PRO_5033191954" description="Aspartate 1-decarboxylase alpha chain" evidence="9 13">
    <location>
        <begin position="25"/>
        <end position="118"/>
    </location>
</feature>
<feature type="chain" id="PRO_5033191955" description="Aspartate 1-decarboxylase beta chain" evidence="9 13">
    <location>
        <begin position="1"/>
        <end position="24"/>
    </location>
</feature>
<comment type="subcellular location">
    <subcellularLocation>
        <location evidence="9">Cytoplasm</location>
    </subcellularLocation>
</comment>
<keyword evidence="7 9" id="KW-0704">Schiff base</keyword>
<dbReference type="GO" id="GO:0005829">
    <property type="term" value="C:cytosol"/>
    <property type="evidence" value="ECO:0007669"/>
    <property type="project" value="TreeGrafter"/>
</dbReference>
<dbReference type="InterPro" id="IPR009010">
    <property type="entry name" value="Asp_de-COase-like_dom_sf"/>
</dbReference>
<keyword evidence="2 9" id="KW-0566">Pantothenate biosynthesis</keyword>
<dbReference type="EMBL" id="AP017470">
    <property type="protein sequence ID" value="BBB32338.1"/>
    <property type="molecule type" value="Genomic_DNA"/>
</dbReference>
<accession>A0A7R6PZ58</accession>
<feature type="modified residue" description="Pyruvic acid (Ser)" evidence="9 12">
    <location>
        <position position="25"/>
    </location>
</feature>
<comment type="catalytic activity">
    <reaction evidence="9">
        <text>L-aspartate + H(+) = beta-alanine + CO2</text>
        <dbReference type="Rhea" id="RHEA:19497"/>
        <dbReference type="ChEBI" id="CHEBI:15378"/>
        <dbReference type="ChEBI" id="CHEBI:16526"/>
        <dbReference type="ChEBI" id="CHEBI:29991"/>
        <dbReference type="ChEBI" id="CHEBI:57966"/>
        <dbReference type="EC" id="4.1.1.11"/>
    </reaction>
</comment>
<name>A0A7R6PZ58_9BACT</name>
<proteinExistence type="inferred from homology"/>
<dbReference type="Gene3D" id="2.40.40.20">
    <property type="match status" value="1"/>
</dbReference>
<evidence type="ECO:0000256" key="5">
    <source>
        <dbReference type="ARBA" id="ARBA00023145"/>
    </source>
</evidence>
<evidence type="ECO:0000256" key="13">
    <source>
        <dbReference type="PIRSR" id="PIRSR006246-5"/>
    </source>
</evidence>
<keyword evidence="4 9" id="KW-0068">Autocatalytic cleavage</keyword>
<protein>
    <recommendedName>
        <fullName evidence="9">Aspartate 1-decarboxylase</fullName>
        <ecNumber evidence="9">4.1.1.11</ecNumber>
    </recommendedName>
    <alternativeName>
        <fullName evidence="9">Aspartate alpha-decarboxylase</fullName>
    </alternativeName>
    <component>
        <recommendedName>
            <fullName evidence="9">Aspartate 1-decarboxylase beta chain</fullName>
        </recommendedName>
    </component>
    <component>
        <recommendedName>
            <fullName evidence="9">Aspartate 1-decarboxylase alpha chain</fullName>
        </recommendedName>
    </component>
</protein>
<dbReference type="CDD" id="cd06919">
    <property type="entry name" value="Asp_decarbox"/>
    <property type="match status" value="1"/>
</dbReference>
<feature type="binding site" evidence="9 11">
    <location>
        <position position="57"/>
    </location>
    <ligand>
        <name>substrate</name>
    </ligand>
</feature>
<dbReference type="PANTHER" id="PTHR21012">
    <property type="entry name" value="ASPARTATE 1-DECARBOXYLASE"/>
    <property type="match status" value="1"/>
</dbReference>
<dbReference type="GO" id="GO:0015940">
    <property type="term" value="P:pantothenate biosynthetic process"/>
    <property type="evidence" value="ECO:0007669"/>
    <property type="project" value="UniProtKB-UniRule"/>
</dbReference>
<keyword evidence="1 9" id="KW-0963">Cytoplasm</keyword>
<evidence type="ECO:0000256" key="8">
    <source>
        <dbReference type="ARBA" id="ARBA00023317"/>
    </source>
</evidence>
<comment type="cofactor">
    <cofactor evidence="9 10">
        <name>pyruvate</name>
        <dbReference type="ChEBI" id="CHEBI:15361"/>
    </cofactor>
    <text evidence="9 10">Binds 1 pyruvoyl group covalently per subunit.</text>
</comment>
<comment type="function">
    <text evidence="9">Catalyzes the pyruvoyl-dependent decarboxylation of aspartate to produce beta-alanine.</text>
</comment>
<dbReference type="KEGG" id="thyd:TTHT_0772"/>
<evidence type="ECO:0000256" key="11">
    <source>
        <dbReference type="PIRSR" id="PIRSR006246-2"/>
    </source>
</evidence>
<keyword evidence="6 9" id="KW-0456">Lyase</keyword>
<evidence type="ECO:0000313" key="15">
    <source>
        <dbReference type="Proteomes" id="UP000595564"/>
    </source>
</evidence>
<evidence type="ECO:0000256" key="6">
    <source>
        <dbReference type="ARBA" id="ARBA00023239"/>
    </source>
</evidence>
<dbReference type="GO" id="GO:0004068">
    <property type="term" value="F:aspartate 1-decarboxylase activity"/>
    <property type="evidence" value="ECO:0007669"/>
    <property type="project" value="UniProtKB-UniRule"/>
</dbReference>
<dbReference type="Proteomes" id="UP000595564">
    <property type="component" value="Chromosome"/>
</dbReference>
<dbReference type="HAMAP" id="MF_00446">
    <property type="entry name" value="PanD"/>
    <property type="match status" value="1"/>
</dbReference>
<evidence type="ECO:0000256" key="10">
    <source>
        <dbReference type="PIRSR" id="PIRSR006246-1"/>
    </source>
</evidence>
<sequence length="118" mass="13449">MLREFLKAKIHRATITRANLDYSGSLTIDEEIMEVAGIREFEKIQVYNVNNGERLETYAIKGKRGSKAFELNGAAARKGMVGDKIIITTFCMLDEKEMEKHKPVLVIMDDNNEIKEVL</sequence>
<dbReference type="PANTHER" id="PTHR21012:SF0">
    <property type="entry name" value="ASPARTATE 1-DECARBOXYLASE"/>
    <property type="match status" value="1"/>
</dbReference>
<evidence type="ECO:0000256" key="7">
    <source>
        <dbReference type="ARBA" id="ARBA00023270"/>
    </source>
</evidence>
<evidence type="ECO:0000256" key="4">
    <source>
        <dbReference type="ARBA" id="ARBA00022813"/>
    </source>
</evidence>
<evidence type="ECO:0000256" key="9">
    <source>
        <dbReference type="HAMAP-Rule" id="MF_00446"/>
    </source>
</evidence>
<feature type="active site" description="Proton donor" evidence="9 10">
    <location>
        <position position="58"/>
    </location>
</feature>
<comment type="pathway">
    <text evidence="9">Cofactor biosynthesis; (R)-pantothenate biosynthesis; beta-alanine from L-aspartate: step 1/1.</text>
</comment>
<keyword evidence="8 9" id="KW-0670">Pyruvate</keyword>
<gene>
    <name evidence="9 14" type="primary">panD</name>
    <name evidence="14" type="ORF">TTHT_0772</name>
</gene>
<feature type="active site" description="Schiff-base intermediate with substrate; via pyruvic acid" evidence="9 10">
    <location>
        <position position="25"/>
    </location>
</feature>
<organism evidence="14 15">
    <name type="scientific">Thermotomaculum hydrothermale</name>
    <dbReference type="NCBI Taxonomy" id="981385"/>
    <lineage>
        <taxon>Bacteria</taxon>
        <taxon>Pseudomonadati</taxon>
        <taxon>Acidobacteriota</taxon>
        <taxon>Holophagae</taxon>
        <taxon>Thermotomaculales</taxon>
        <taxon>Thermotomaculaceae</taxon>
        <taxon>Thermotomaculum</taxon>
    </lineage>
</organism>
<dbReference type="PIRSF" id="PIRSF006246">
    <property type="entry name" value="Asp_decarbox"/>
    <property type="match status" value="1"/>
</dbReference>
<dbReference type="UniPathway" id="UPA00028">
    <property type="reaction ID" value="UER00002"/>
</dbReference>
<dbReference type="AlphaFoldDB" id="A0A7R6PZ58"/>
<dbReference type="SUPFAM" id="SSF50692">
    <property type="entry name" value="ADC-like"/>
    <property type="match status" value="1"/>
</dbReference>
<dbReference type="NCBIfam" id="TIGR00223">
    <property type="entry name" value="panD"/>
    <property type="match status" value="1"/>
</dbReference>
<dbReference type="Pfam" id="PF02261">
    <property type="entry name" value="Asp_decarbox"/>
    <property type="match status" value="1"/>
</dbReference>
<dbReference type="GO" id="GO:0006523">
    <property type="term" value="P:alanine biosynthetic process"/>
    <property type="evidence" value="ECO:0007669"/>
    <property type="project" value="InterPro"/>
</dbReference>